<feature type="compositionally biased region" description="Polar residues" evidence="1">
    <location>
        <begin position="192"/>
        <end position="209"/>
    </location>
</feature>
<feature type="compositionally biased region" description="Acidic residues" evidence="1">
    <location>
        <begin position="119"/>
        <end position="133"/>
    </location>
</feature>
<name>A0A2X0L3F7_9BASI</name>
<protein>
    <submittedName>
        <fullName evidence="2">BZ3500_MvSof-1268-A1-R1_Chr6-2g08567 protein</fullName>
    </submittedName>
</protein>
<dbReference type="AlphaFoldDB" id="A0A2X0L3F7"/>
<accession>A0A2X0L3F7</accession>
<organism evidence="2 3">
    <name type="scientific">Microbotryum saponariae</name>
    <dbReference type="NCBI Taxonomy" id="289078"/>
    <lineage>
        <taxon>Eukaryota</taxon>
        <taxon>Fungi</taxon>
        <taxon>Dikarya</taxon>
        <taxon>Basidiomycota</taxon>
        <taxon>Pucciniomycotina</taxon>
        <taxon>Microbotryomycetes</taxon>
        <taxon>Microbotryales</taxon>
        <taxon>Microbotryaceae</taxon>
        <taxon>Microbotryum</taxon>
    </lineage>
</organism>
<feature type="region of interest" description="Disordered" evidence="1">
    <location>
        <begin position="119"/>
        <end position="158"/>
    </location>
</feature>
<evidence type="ECO:0000313" key="3">
    <source>
        <dbReference type="Proteomes" id="UP000249723"/>
    </source>
</evidence>
<evidence type="ECO:0000313" key="2">
    <source>
        <dbReference type="EMBL" id="SCZ93261.1"/>
    </source>
</evidence>
<feature type="compositionally biased region" description="Basic and acidic residues" evidence="1">
    <location>
        <begin position="27"/>
        <end position="49"/>
    </location>
</feature>
<feature type="region of interest" description="Disordered" evidence="1">
    <location>
        <begin position="25"/>
        <end position="49"/>
    </location>
</feature>
<sequence length="209" mass="21777">MTSSTRVGTGGGGFLEVSAVAAAVDKGATEEGSRSKGSQEIKADQAPREKVVKLKGRDIRFDENVFPARDAPTGQPKPRATSTAGDWTFVDAAHGSRTVPRLSLPPVVHENRFAALETDASDDATIEMSDDGFDTPSDMSMAQFSLSPPASDVTDDSADPIDFLSCPSRAAAFAATTADSPVVELEGPTEDPQCQANSDTLTATLEGSP</sequence>
<dbReference type="Proteomes" id="UP000249723">
    <property type="component" value="Unassembled WGS sequence"/>
</dbReference>
<feature type="compositionally biased region" description="Polar residues" evidence="1">
    <location>
        <begin position="137"/>
        <end position="148"/>
    </location>
</feature>
<dbReference type="EMBL" id="FMWP01000047">
    <property type="protein sequence ID" value="SCZ93261.1"/>
    <property type="molecule type" value="Genomic_DNA"/>
</dbReference>
<evidence type="ECO:0000256" key="1">
    <source>
        <dbReference type="SAM" id="MobiDB-lite"/>
    </source>
</evidence>
<gene>
    <name evidence="2" type="ORF">BZ3500_MVSOF-1268-A1-R1_CHR6-2G08567</name>
</gene>
<keyword evidence="3" id="KW-1185">Reference proteome</keyword>
<feature type="region of interest" description="Disordered" evidence="1">
    <location>
        <begin position="181"/>
        <end position="209"/>
    </location>
</feature>
<reference evidence="3" key="1">
    <citation type="submission" date="2016-10" db="EMBL/GenBank/DDBJ databases">
        <authorList>
            <person name="Jeantristanb JTB J.-T."/>
            <person name="Ricardo R."/>
        </authorList>
    </citation>
    <scope>NUCLEOTIDE SEQUENCE [LARGE SCALE GENOMIC DNA]</scope>
</reference>
<feature type="region of interest" description="Disordered" evidence="1">
    <location>
        <begin position="63"/>
        <end position="85"/>
    </location>
</feature>
<proteinExistence type="predicted"/>